<dbReference type="Gene3D" id="1.25.40.10">
    <property type="entry name" value="Tetratricopeptide repeat domain"/>
    <property type="match status" value="4"/>
</dbReference>
<evidence type="ECO:0000313" key="2">
    <source>
        <dbReference type="EMBL" id="CAE4619579.1"/>
    </source>
</evidence>
<dbReference type="PROSITE" id="PS50005">
    <property type="entry name" value="TPR"/>
    <property type="match status" value="5"/>
</dbReference>
<dbReference type="SUPFAM" id="SSF48452">
    <property type="entry name" value="TPR-like"/>
    <property type="match status" value="3"/>
</dbReference>
<sequence length="1244" mass="142090">MTTYLSSRRKQQQQLDEKEDGKILIVLDDVYCKEDLYWFQFDMPADDSKKDEEDTEKGTKKIYCDILTTTKLRSLTSSSRTIVTHLLSEKESLSLLMTEASLSRDHVASTSDEAKDIVRKCAYHPLAVRSVGRWMGLKYETAGVVNSVEEIHQDVYKCMQSVASYEKDVNELSQQQRIQRIRQGVKKNEEEKAPNLIYAIMNHSLSPALDGKSTNLIKFCFAAFVTVFCKTTSPSSSRSCFSLIPIPTETAYEFFQKIVETEERLLSEGERAEDSFFQSSHRKDAIMLITEALAELGVFHIINQYNVQEDDTVKEEAFIQINHDIQIEYGDYLSMPQPSSNSFSSVWKKLINNDSEKKWNNTYVSSFYSLKQQCSWNDANPDGSHVYALSHMPTHMLRAKRIKECCTLLRNEFFIRGRIYSMGFQEAVDQHVSDVEALYEEMLNATVQLDLDEPNDVMQDSYEKLADAIKRGKKLHDLSNGVDFDESDHSSAAATTHENRRCTGLLAGTLFHRLAYSLAQKNNWAPAIGLYRSSENLISSELGEETEIVASILYSMGWIFFEMDNYEKSVSALKVRVKKSVSVLKDCVRIWNALRIADNSYDETATKSFPLTQVQFRQELHKARALAKLGEVMEFMSEYESAIEYYEKSFDILKKEPNRNRMEMSMVLHGKGLAYYWKNGEKEDLEQAMKCFEQSLRFKQVILGFSDIGLASTYEQMGNVMVEMGETSAAVPLYDEALRIIKQVELPTQEQETDIMTMQGALCCINGYYDKGISLYSKITNIMKRKMGYQEEKVACIFNLMAKAYEKIEEHRKACKMYEECLKLRKSAVGSDHLKVASTLYDMALMFHKRGKPTRALACLEESRRIRIDRLGSSVPVAETLQQLGNISKFAAQYGAAINFYEGALAMRKELHGESHESVADVLQEMGDLMDDLGEYETAMNKFGDCLYMRKRRLGEKHEDVASVLYAMGFTLLNKEEYERSMSFFEEALTIRIDVFGVEHSLVGDTYNIMGFIEAKREELDKALVFLMKAYQIRGNIGETLKASDTLKNIGNVHREQCNLKEAVDCYEDSLRMRRSELGDKHDKVADALISLGTVRYDMSLHDSAMANYKEALEIRRDVYGDFDDRVASVQQNIGIMQFRAGNLTEAKHHLDEFVKIRRVNKTKESADYVNILFMIGNINRINGYDTQAKAAWSEALEIFKHIGLAKENPELARTLDNLLESPDPAEKQNTVIGKISVNLLGEK</sequence>
<protein>
    <recommendedName>
        <fullName evidence="3">MalT-like TPR region domain-containing protein</fullName>
    </recommendedName>
</protein>
<feature type="repeat" description="TPR" evidence="1">
    <location>
        <begin position="1044"/>
        <end position="1077"/>
    </location>
</feature>
<dbReference type="InterPro" id="IPR011990">
    <property type="entry name" value="TPR-like_helical_dom_sf"/>
</dbReference>
<feature type="repeat" description="TPR" evidence="1">
    <location>
        <begin position="962"/>
        <end position="995"/>
    </location>
</feature>
<gene>
    <name evidence="2" type="ORF">DBRI00130_LOCUS21393</name>
</gene>
<dbReference type="SMART" id="SM00028">
    <property type="entry name" value="TPR"/>
    <property type="match status" value="15"/>
</dbReference>
<dbReference type="Pfam" id="PF13424">
    <property type="entry name" value="TPR_12"/>
    <property type="match status" value="2"/>
</dbReference>
<feature type="repeat" description="TPR" evidence="1">
    <location>
        <begin position="711"/>
        <end position="744"/>
    </location>
</feature>
<proteinExistence type="predicted"/>
<evidence type="ECO:0008006" key="3">
    <source>
        <dbReference type="Google" id="ProtNLM"/>
    </source>
</evidence>
<dbReference type="PANTHER" id="PTHR19959">
    <property type="entry name" value="KINESIN LIGHT CHAIN"/>
    <property type="match status" value="1"/>
</dbReference>
<organism evidence="2">
    <name type="scientific">Ditylum brightwellii</name>
    <dbReference type="NCBI Taxonomy" id="49249"/>
    <lineage>
        <taxon>Eukaryota</taxon>
        <taxon>Sar</taxon>
        <taxon>Stramenopiles</taxon>
        <taxon>Ochrophyta</taxon>
        <taxon>Bacillariophyta</taxon>
        <taxon>Mediophyceae</taxon>
        <taxon>Lithodesmiophycidae</taxon>
        <taxon>Lithodesmiales</taxon>
        <taxon>Lithodesmiaceae</taxon>
        <taxon>Ditylum</taxon>
    </lineage>
</organism>
<feature type="repeat" description="TPR" evidence="1">
    <location>
        <begin position="1086"/>
        <end position="1119"/>
    </location>
</feature>
<feature type="repeat" description="TPR" evidence="1">
    <location>
        <begin position="623"/>
        <end position="656"/>
    </location>
</feature>
<dbReference type="EMBL" id="HBNS01027181">
    <property type="protein sequence ID" value="CAE4619579.1"/>
    <property type="molecule type" value="Transcribed_RNA"/>
</dbReference>
<keyword evidence="1" id="KW-0802">TPR repeat</keyword>
<dbReference type="InterPro" id="IPR019734">
    <property type="entry name" value="TPR_rpt"/>
</dbReference>
<dbReference type="GO" id="GO:0043531">
    <property type="term" value="F:ADP binding"/>
    <property type="evidence" value="ECO:0007669"/>
    <property type="project" value="InterPro"/>
</dbReference>
<name>A0A7S4RPM9_9STRA</name>
<reference evidence="2" key="1">
    <citation type="submission" date="2021-01" db="EMBL/GenBank/DDBJ databases">
        <authorList>
            <person name="Corre E."/>
            <person name="Pelletier E."/>
            <person name="Niang G."/>
            <person name="Scheremetjew M."/>
            <person name="Finn R."/>
            <person name="Kale V."/>
            <person name="Holt S."/>
            <person name="Cochrane G."/>
            <person name="Meng A."/>
            <person name="Brown T."/>
            <person name="Cohen L."/>
        </authorList>
    </citation>
    <scope>NUCLEOTIDE SEQUENCE</scope>
    <source>
        <strain evidence="2">GSO104</strain>
    </source>
</reference>
<dbReference type="AlphaFoldDB" id="A0A7S4RPM9"/>
<accession>A0A7S4RPM9</accession>
<evidence type="ECO:0000256" key="1">
    <source>
        <dbReference type="PROSITE-ProRule" id="PRU00339"/>
    </source>
</evidence>
<dbReference type="Pfam" id="PF13374">
    <property type="entry name" value="TPR_10"/>
    <property type="match status" value="2"/>
</dbReference>
<dbReference type="SUPFAM" id="SSF52540">
    <property type="entry name" value="P-loop containing nucleoside triphosphate hydrolases"/>
    <property type="match status" value="1"/>
</dbReference>
<dbReference type="PANTHER" id="PTHR19959:SF119">
    <property type="entry name" value="FUNGAL LIPASE-LIKE DOMAIN-CONTAINING PROTEIN"/>
    <property type="match status" value="1"/>
</dbReference>
<dbReference type="InterPro" id="IPR027417">
    <property type="entry name" value="P-loop_NTPase"/>
</dbReference>